<dbReference type="InterPro" id="IPR041424">
    <property type="entry name" value="CinA_KH"/>
</dbReference>
<dbReference type="SUPFAM" id="SSF142433">
    <property type="entry name" value="CinA-like"/>
    <property type="match status" value="1"/>
</dbReference>
<dbReference type="SMART" id="SM00852">
    <property type="entry name" value="MoCF_biosynth"/>
    <property type="match status" value="1"/>
</dbReference>
<dbReference type="NCBIfam" id="NF001813">
    <property type="entry name" value="PRK00549.1"/>
    <property type="match status" value="1"/>
</dbReference>
<dbReference type="Pfam" id="PF02464">
    <property type="entry name" value="CinA"/>
    <property type="match status" value="1"/>
</dbReference>
<dbReference type="Pfam" id="PF00994">
    <property type="entry name" value="MoCF_biosynth"/>
    <property type="match status" value="1"/>
</dbReference>
<dbReference type="Pfam" id="PF18146">
    <property type="entry name" value="CinA_KH"/>
    <property type="match status" value="1"/>
</dbReference>
<evidence type="ECO:0000259" key="2">
    <source>
        <dbReference type="SMART" id="SM00852"/>
    </source>
</evidence>
<dbReference type="InterPro" id="IPR050101">
    <property type="entry name" value="CinA"/>
</dbReference>
<dbReference type="CDD" id="cd00885">
    <property type="entry name" value="cinA"/>
    <property type="match status" value="1"/>
</dbReference>
<feature type="domain" description="MoaB/Mog" evidence="2">
    <location>
        <begin position="31"/>
        <end position="198"/>
    </location>
</feature>
<dbReference type="PANTHER" id="PTHR13939">
    <property type="entry name" value="NICOTINAMIDE-NUCLEOTIDE AMIDOHYDROLASE PNCC"/>
    <property type="match status" value="1"/>
</dbReference>
<comment type="caution">
    <text evidence="3">The sequence shown here is derived from an EMBL/GenBank/DDBJ whole genome shotgun (WGS) entry which is preliminary data.</text>
</comment>
<dbReference type="SUPFAM" id="SSF53218">
    <property type="entry name" value="Molybdenum cofactor biosynthesis proteins"/>
    <property type="match status" value="1"/>
</dbReference>
<dbReference type="InterPro" id="IPR008136">
    <property type="entry name" value="CinA_C"/>
</dbReference>
<sequence>MCCKTLNRNYLSFLTQNIVYKYLYMRPILAEVVTIGDEILYGQITDTNTQWMSTELDKIGIKTVRKSSVGDQEDKILQILAEAESRADIILLTGGLGPTKDDITKKTLCKYFNDSLVINDDALGFITDFFTKRGRPMTELNRLQATIPSKSTYLANKTGTAPGMWFEKNGKIFVSMPGVPHEMKYLMSNEVIPRLKTFFETPIIYHKLIRTIGVGESFLAEKIENWEDNLPEHIKLAYLPSFGQVKLRLTAVGNDEEILRKDVDAEIEKVLPLIGSSVFGFDNDDLEVAIGKELKKKGLTVSVAESCTGGYISHLFTKVPGSSVYFMGSVVSYDNSVKINVLGVKEETILTHGAVSEETVIQMAEGVRKLLKTDFAIATSGVAGPDGGTAEKPVGTLWMACAMEGRTVARKVQMANQRDTNINYGSVVALNLLRKMLNGDYEN</sequence>
<reference evidence="3" key="1">
    <citation type="submission" date="2021-12" db="EMBL/GenBank/DDBJ databases">
        <authorList>
            <person name="Rodrigo-Torres L."/>
            <person name="Arahal R. D."/>
            <person name="Lucena T."/>
        </authorList>
    </citation>
    <scope>NUCLEOTIDE SEQUENCE</scope>
    <source>
        <strain evidence="3">CECT 8858</strain>
    </source>
</reference>
<dbReference type="InterPro" id="IPR036425">
    <property type="entry name" value="MoaB/Mog-like_dom_sf"/>
</dbReference>
<dbReference type="Gene3D" id="3.40.980.10">
    <property type="entry name" value="MoaB/Mog-like domain"/>
    <property type="match status" value="1"/>
</dbReference>
<dbReference type="InterPro" id="IPR001453">
    <property type="entry name" value="MoaB/Mog_dom"/>
</dbReference>
<keyword evidence="3" id="KW-0378">Hydrolase</keyword>
<dbReference type="PIRSF" id="PIRSF006728">
    <property type="entry name" value="CinA"/>
    <property type="match status" value="1"/>
</dbReference>
<evidence type="ECO:0000313" key="3">
    <source>
        <dbReference type="EMBL" id="CAH0995031.1"/>
    </source>
</evidence>
<evidence type="ECO:0000313" key="4">
    <source>
        <dbReference type="Proteomes" id="UP000837932"/>
    </source>
</evidence>
<protein>
    <recommendedName>
        <fullName evidence="1">CinA-like protein</fullName>
    </recommendedName>
</protein>
<comment type="similarity">
    <text evidence="1">Belongs to the CinA family.</text>
</comment>
<organism evidence="3 4">
    <name type="scientific">Emticicia aquatica</name>
    <dbReference type="NCBI Taxonomy" id="1681835"/>
    <lineage>
        <taxon>Bacteria</taxon>
        <taxon>Pseudomonadati</taxon>
        <taxon>Bacteroidota</taxon>
        <taxon>Cytophagia</taxon>
        <taxon>Cytophagales</taxon>
        <taxon>Leadbetterellaceae</taxon>
        <taxon>Emticicia</taxon>
    </lineage>
</organism>
<dbReference type="NCBIfam" id="TIGR00177">
    <property type="entry name" value="molyb_syn"/>
    <property type="match status" value="1"/>
</dbReference>
<keyword evidence="4" id="KW-1185">Reference proteome</keyword>
<dbReference type="PANTHER" id="PTHR13939:SF0">
    <property type="entry name" value="NMN AMIDOHYDROLASE-LIKE PROTEIN YFAY"/>
    <property type="match status" value="1"/>
</dbReference>
<dbReference type="Gene3D" id="3.90.950.20">
    <property type="entry name" value="CinA-like"/>
    <property type="match status" value="1"/>
</dbReference>
<dbReference type="GO" id="GO:0019159">
    <property type="term" value="F:nicotinamide-nucleotide amidase activity"/>
    <property type="evidence" value="ECO:0007669"/>
    <property type="project" value="UniProtKB-EC"/>
</dbReference>
<dbReference type="Gene3D" id="3.30.70.2860">
    <property type="match status" value="1"/>
</dbReference>
<dbReference type="HAMAP" id="MF_00226_B">
    <property type="entry name" value="CinA_B"/>
    <property type="match status" value="1"/>
</dbReference>
<proteinExistence type="inferred from homology"/>
<dbReference type="InterPro" id="IPR008135">
    <property type="entry name" value="Competence-induced_CinA"/>
</dbReference>
<dbReference type="InterPro" id="IPR036653">
    <property type="entry name" value="CinA-like_C"/>
</dbReference>
<dbReference type="NCBIfam" id="TIGR00199">
    <property type="entry name" value="PncC_domain"/>
    <property type="match status" value="1"/>
</dbReference>
<gene>
    <name evidence="3" type="primary">pncC</name>
    <name evidence="3" type="ORF">EMA8858_01151</name>
</gene>
<dbReference type="NCBIfam" id="TIGR00200">
    <property type="entry name" value="cinA_nterm"/>
    <property type="match status" value="1"/>
</dbReference>
<dbReference type="EMBL" id="CAKLPY010000001">
    <property type="protein sequence ID" value="CAH0995031.1"/>
    <property type="molecule type" value="Genomic_DNA"/>
</dbReference>
<dbReference type="Proteomes" id="UP000837932">
    <property type="component" value="Unassembled WGS sequence"/>
</dbReference>
<accession>A0ABM9AMN8</accession>
<name>A0ABM9AMN8_9BACT</name>
<evidence type="ECO:0000256" key="1">
    <source>
        <dbReference type="HAMAP-Rule" id="MF_00226"/>
    </source>
</evidence>